<proteinExistence type="predicted"/>
<evidence type="ECO:0000313" key="1">
    <source>
        <dbReference type="EMBL" id="CAM9412137.1"/>
    </source>
</evidence>
<evidence type="ECO:0000313" key="2">
    <source>
        <dbReference type="Proteomes" id="UP001162501"/>
    </source>
</evidence>
<name>A0AC59Y5T5_RANTA</name>
<accession>A0AC59Y5T5</accession>
<organism evidence="1 2">
    <name type="scientific">Rangifer tarandus platyrhynchus</name>
    <name type="common">Svalbard reindeer</name>
    <dbReference type="NCBI Taxonomy" id="3082113"/>
    <lineage>
        <taxon>Eukaryota</taxon>
        <taxon>Metazoa</taxon>
        <taxon>Chordata</taxon>
        <taxon>Craniata</taxon>
        <taxon>Vertebrata</taxon>
        <taxon>Euteleostomi</taxon>
        <taxon>Mammalia</taxon>
        <taxon>Eutheria</taxon>
        <taxon>Laurasiatheria</taxon>
        <taxon>Artiodactyla</taxon>
        <taxon>Ruminantia</taxon>
        <taxon>Pecora</taxon>
        <taxon>Cervidae</taxon>
        <taxon>Odocoileinae</taxon>
        <taxon>Rangifer</taxon>
    </lineage>
</organism>
<dbReference type="Proteomes" id="UP001162501">
    <property type="component" value="Chromosome 10"/>
</dbReference>
<protein>
    <submittedName>
        <fullName evidence="1">Uncharacterized protein</fullName>
    </submittedName>
</protein>
<reference evidence="1" key="2">
    <citation type="submission" date="2025-03" db="EMBL/GenBank/DDBJ databases">
        <authorList>
            <consortium name="ELIXIR-Norway"/>
            <consortium name="Elixir Norway"/>
        </authorList>
    </citation>
    <scope>NUCLEOTIDE SEQUENCE</scope>
</reference>
<gene>
    <name evidence="1" type="ORF">MRATA1EN22A_LOCUS2156</name>
</gene>
<reference evidence="1" key="1">
    <citation type="submission" date="2023-05" db="EMBL/GenBank/DDBJ databases">
        <authorList>
            <consortium name="ELIXIR-Norway"/>
        </authorList>
    </citation>
    <scope>NUCLEOTIDE SEQUENCE</scope>
</reference>
<dbReference type="EMBL" id="OX596094">
    <property type="protein sequence ID" value="CAM9412137.1"/>
    <property type="molecule type" value="Genomic_DNA"/>
</dbReference>
<sequence length="112" mass="12396">MGLIPGSGLSPGGGNGNPFQEFCLKNPIDRGTRWTTVHGVTKSQTRLSTHAGTFQFDVVPLLILLLCDIKKIIAKTDAKKFFSILSSKIFTVWGLRVKSLTHFRLTFVYGVR</sequence>